<evidence type="ECO:0000256" key="1">
    <source>
        <dbReference type="SAM" id="Phobius"/>
    </source>
</evidence>
<dbReference type="InterPro" id="IPR007313">
    <property type="entry name" value="FxsA"/>
</dbReference>
<dbReference type="RefSeq" id="WP_379560583.1">
    <property type="nucleotide sequence ID" value="NZ_CP085256.1"/>
</dbReference>
<sequence length="129" mass="14358">MRWLLLIMLILSGLEIGMFIWVGGMIGPWWVAFLIILTGIIGVSLAKQQGVDTWNKAQVSMRNGAAPTSYIIDGICILIGGIFLFTPGFITDIAGFILVIPFTRAPFKAYIGKLITKMMNKNTIIYRKF</sequence>
<dbReference type="PANTHER" id="PTHR35335:SF1">
    <property type="entry name" value="UPF0716 PROTEIN FXSA"/>
    <property type="match status" value="1"/>
</dbReference>
<feature type="transmembrane region" description="Helical" evidence="1">
    <location>
        <begin position="93"/>
        <end position="111"/>
    </location>
</feature>
<gene>
    <name evidence="2" type="ORF">ACFSUN_03775</name>
</gene>
<comment type="caution">
    <text evidence="2">The sequence shown here is derived from an EMBL/GenBank/DDBJ whole genome shotgun (WGS) entry which is preliminary data.</text>
</comment>
<feature type="transmembrane region" description="Helical" evidence="1">
    <location>
        <begin position="67"/>
        <end position="87"/>
    </location>
</feature>
<reference evidence="3" key="1">
    <citation type="journal article" date="2019" name="Int. J. Syst. Evol. Microbiol.">
        <title>The Global Catalogue of Microorganisms (GCM) 10K type strain sequencing project: providing services to taxonomists for standard genome sequencing and annotation.</title>
        <authorList>
            <consortium name="The Broad Institute Genomics Platform"/>
            <consortium name="The Broad Institute Genome Sequencing Center for Infectious Disease"/>
            <person name="Wu L."/>
            <person name="Ma J."/>
        </authorList>
    </citation>
    <scope>NUCLEOTIDE SEQUENCE [LARGE SCALE GENOMIC DNA]</scope>
    <source>
        <strain evidence="3">TISTR 1858</strain>
    </source>
</reference>
<evidence type="ECO:0000313" key="2">
    <source>
        <dbReference type="EMBL" id="MFD2627913.1"/>
    </source>
</evidence>
<evidence type="ECO:0000313" key="3">
    <source>
        <dbReference type="Proteomes" id="UP001597451"/>
    </source>
</evidence>
<feature type="transmembrane region" description="Helical" evidence="1">
    <location>
        <begin position="29"/>
        <end position="46"/>
    </location>
</feature>
<dbReference type="EMBL" id="JBHUMX010000007">
    <property type="protein sequence ID" value="MFD2627913.1"/>
    <property type="molecule type" value="Genomic_DNA"/>
</dbReference>
<dbReference type="PANTHER" id="PTHR35335">
    <property type="entry name" value="UPF0716 PROTEIN FXSA"/>
    <property type="match status" value="1"/>
</dbReference>
<protein>
    <submittedName>
        <fullName evidence="2">FxsA family protein</fullName>
    </submittedName>
</protein>
<dbReference type="Pfam" id="PF04186">
    <property type="entry name" value="FxsA"/>
    <property type="match status" value="1"/>
</dbReference>
<name>A0ABW5PX35_9BACI</name>
<accession>A0ABW5PX35</accession>
<dbReference type="Proteomes" id="UP001597451">
    <property type="component" value="Unassembled WGS sequence"/>
</dbReference>
<keyword evidence="1" id="KW-1133">Transmembrane helix</keyword>
<organism evidence="2 3">
    <name type="scientific">Oceanobacillus kapialis</name>
    <dbReference type="NCBI Taxonomy" id="481353"/>
    <lineage>
        <taxon>Bacteria</taxon>
        <taxon>Bacillati</taxon>
        <taxon>Bacillota</taxon>
        <taxon>Bacilli</taxon>
        <taxon>Bacillales</taxon>
        <taxon>Bacillaceae</taxon>
        <taxon>Oceanobacillus</taxon>
    </lineage>
</organism>
<keyword evidence="3" id="KW-1185">Reference proteome</keyword>
<proteinExistence type="predicted"/>
<keyword evidence="1" id="KW-0472">Membrane</keyword>
<keyword evidence="1" id="KW-0812">Transmembrane</keyword>
<dbReference type="NCBIfam" id="NF008528">
    <property type="entry name" value="PRK11463.1-2"/>
    <property type="match status" value="1"/>
</dbReference>